<organism evidence="7 8">
    <name type="scientific">Chitinophaga niabensis</name>
    <dbReference type="NCBI Taxonomy" id="536979"/>
    <lineage>
        <taxon>Bacteria</taxon>
        <taxon>Pseudomonadati</taxon>
        <taxon>Bacteroidota</taxon>
        <taxon>Chitinophagia</taxon>
        <taxon>Chitinophagales</taxon>
        <taxon>Chitinophagaceae</taxon>
        <taxon>Chitinophaga</taxon>
    </lineage>
</organism>
<keyword evidence="2" id="KW-0479">Metal-binding</keyword>
<dbReference type="Gene3D" id="3.30.1360.150">
    <property type="match status" value="1"/>
</dbReference>
<evidence type="ECO:0000313" key="7">
    <source>
        <dbReference type="EMBL" id="SIO10936.1"/>
    </source>
</evidence>
<keyword evidence="8" id="KW-1185">Reference proteome</keyword>
<sequence>MIYMSRIKFLTVALLLTATVTFGQKATSPTHGFPPNYGKKTAKEVARPKLVVGMVVDQMRWDFLYRYYDRYTNDGFKRLLNEGFSCENTLIPYTPTITACGHTCAYTGSVPAIHGIIGNNWNDRTSNKSMYCTEDTTVNAIGGSNAAGRMSPKNMLTNTITDELRLAQNFRNKTIGVAIKDRGAILPAGHSANAAYWFDGATGNFMTSSYYMNALPAWVDAFNNEKLPAKYLSQPWNTLYPVNTYIQSSGDEKPYEGRFKGQDNTSFPHALAGQMGNSFGILSSTPFGNTFTLEFAKKALDNEKLGHGNTTDFLAVSLSSTDYVGHQHGPNSVETEDTYLRLDKDLGEFFKYLDKKVGKGQWLFFITADHGVAHVPGFLAENKLPNGLWDDATMLKALNTAIEIEFGFKKAVTASYNYQFTLDNEGLTKAGKLEAVKAWILENAIKYPGVSNAFDLHKLGTTALPEPLKTMVVNGYNVQRSGDIMVTLLPGWLDGGKTGTTHGLWNPYDAHIPLVFMGWGIRNGKTNRTTAMTDIAPTVAALLRIQMPNGTVGKVIEEVTH</sequence>
<dbReference type="EMBL" id="FSRA01000001">
    <property type="protein sequence ID" value="SIO10936.1"/>
    <property type="molecule type" value="Genomic_DNA"/>
</dbReference>
<dbReference type="STRING" id="536979.SAMN04488055_2972"/>
<evidence type="ECO:0000256" key="6">
    <source>
        <dbReference type="SAM" id="SignalP"/>
    </source>
</evidence>
<gene>
    <name evidence="7" type="ORF">SAMN04488055_2972</name>
</gene>
<protein>
    <submittedName>
        <fullName evidence="7">Type I phosphodiesterase / nucleotide pyrophosphatase</fullName>
    </submittedName>
</protein>
<dbReference type="PANTHER" id="PTHR10151:SF120">
    <property type="entry name" value="BIS(5'-ADENOSYL)-TRIPHOSPHATASE"/>
    <property type="match status" value="1"/>
</dbReference>
<dbReference type="Pfam" id="PF01663">
    <property type="entry name" value="Phosphodiest"/>
    <property type="match status" value="1"/>
</dbReference>
<accession>A0A1N6GTT3</accession>
<feature type="signal peptide" evidence="6">
    <location>
        <begin position="1"/>
        <end position="23"/>
    </location>
</feature>
<dbReference type="GO" id="GO:0004035">
    <property type="term" value="F:alkaline phosphatase activity"/>
    <property type="evidence" value="ECO:0007669"/>
    <property type="project" value="InterPro"/>
</dbReference>
<reference evidence="7 8" key="1">
    <citation type="submission" date="2016-11" db="EMBL/GenBank/DDBJ databases">
        <authorList>
            <person name="Jaros S."/>
            <person name="Januszkiewicz K."/>
            <person name="Wedrychowicz H."/>
        </authorList>
    </citation>
    <scope>NUCLEOTIDE SEQUENCE [LARGE SCALE GENOMIC DNA]</scope>
    <source>
        <strain evidence="7 8">DSM 24787</strain>
    </source>
</reference>
<feature type="binding site" evidence="5">
    <location>
        <position position="119"/>
    </location>
    <ligand>
        <name>substrate</name>
    </ligand>
</feature>
<dbReference type="Proteomes" id="UP000185003">
    <property type="component" value="Unassembled WGS sequence"/>
</dbReference>
<evidence type="ECO:0000256" key="3">
    <source>
        <dbReference type="ARBA" id="ARBA00022729"/>
    </source>
</evidence>
<dbReference type="GO" id="GO:0046872">
    <property type="term" value="F:metal ion binding"/>
    <property type="evidence" value="ECO:0007669"/>
    <property type="project" value="UniProtKB-KW"/>
</dbReference>
<dbReference type="PANTHER" id="PTHR10151">
    <property type="entry name" value="ECTONUCLEOTIDE PYROPHOSPHATASE/PHOSPHODIESTERASE"/>
    <property type="match status" value="1"/>
</dbReference>
<dbReference type="Gene3D" id="3.40.720.10">
    <property type="entry name" value="Alkaline Phosphatase, subunit A"/>
    <property type="match status" value="1"/>
</dbReference>
<feature type="binding site" evidence="5">
    <location>
        <begin position="180"/>
        <end position="182"/>
    </location>
    <ligand>
        <name>substrate</name>
    </ligand>
</feature>
<evidence type="ECO:0000256" key="4">
    <source>
        <dbReference type="PIRSR" id="PIRSR031924-50"/>
    </source>
</evidence>
<feature type="active site" description="Phosphothreonine intermediate" evidence="4">
    <location>
        <position position="98"/>
    </location>
</feature>
<dbReference type="InterPro" id="IPR002591">
    <property type="entry name" value="Phosphodiest/P_Trfase"/>
</dbReference>
<evidence type="ECO:0000256" key="2">
    <source>
        <dbReference type="ARBA" id="ARBA00022723"/>
    </source>
</evidence>
<evidence type="ECO:0000256" key="1">
    <source>
        <dbReference type="ARBA" id="ARBA00022553"/>
    </source>
</evidence>
<dbReference type="AlphaFoldDB" id="A0A1N6GTT3"/>
<dbReference type="NCBIfam" id="NF042991">
    <property type="entry name" value="alk_phos_PafA"/>
    <property type="match status" value="1"/>
</dbReference>
<dbReference type="InterPro" id="IPR026263">
    <property type="entry name" value="Alkaline_phosphatase_prok"/>
</dbReference>
<name>A0A1N6GTT3_9BACT</name>
<dbReference type="PIRSF" id="PIRSF031924">
    <property type="entry name" value="Pi-irrepressible_AP"/>
    <property type="match status" value="1"/>
</dbReference>
<keyword evidence="1 4" id="KW-0597">Phosphoprotein</keyword>
<evidence type="ECO:0000256" key="5">
    <source>
        <dbReference type="PIRSR" id="PIRSR031924-51"/>
    </source>
</evidence>
<keyword evidence="3 6" id="KW-0732">Signal</keyword>
<dbReference type="SUPFAM" id="SSF53649">
    <property type="entry name" value="Alkaline phosphatase-like"/>
    <property type="match status" value="1"/>
</dbReference>
<proteinExistence type="predicted"/>
<dbReference type="CDD" id="cd16016">
    <property type="entry name" value="AP-SPAP"/>
    <property type="match status" value="1"/>
</dbReference>
<dbReference type="InterPro" id="IPR017850">
    <property type="entry name" value="Alkaline_phosphatase_core_sf"/>
</dbReference>
<evidence type="ECO:0000313" key="8">
    <source>
        <dbReference type="Proteomes" id="UP000185003"/>
    </source>
</evidence>
<feature type="chain" id="PRO_5013360239" evidence="6">
    <location>
        <begin position="24"/>
        <end position="561"/>
    </location>
</feature>